<keyword evidence="3" id="KW-0904">Protein phosphatase</keyword>
<dbReference type="PANTHER" id="PTHR45983:SF4">
    <property type="entry name" value="TYROSINE-PROTEIN PHOSPHATASE NON-RECEPTOR TYPE 18"/>
    <property type="match status" value="1"/>
</dbReference>
<dbReference type="Bgee" id="ENSOANG00000014597">
    <property type="expression patterns" value="Expressed in heart and 7 other cell types or tissues"/>
</dbReference>
<dbReference type="InterPro" id="IPR047170">
    <property type="entry name" value="PTN12/18/22"/>
</dbReference>
<evidence type="ECO:0000256" key="2">
    <source>
        <dbReference type="ARBA" id="ARBA00022801"/>
    </source>
</evidence>
<dbReference type="AlphaFoldDB" id="F7BB84"/>
<dbReference type="SUPFAM" id="SSF52799">
    <property type="entry name" value="(Phosphotyrosine protein) phosphatases II"/>
    <property type="match status" value="1"/>
</dbReference>
<feature type="domain" description="Tyrosine specific protein phosphatases" evidence="7">
    <location>
        <begin position="92"/>
        <end position="169"/>
    </location>
</feature>
<accession>F7BB84</accession>
<feature type="compositionally biased region" description="Basic and acidic residues" evidence="5">
    <location>
        <begin position="339"/>
        <end position="350"/>
    </location>
</feature>
<dbReference type="Ensembl" id="ENSOANT00000022998.2">
    <property type="protein sequence ID" value="ENSOANP00000022994.2"/>
    <property type="gene ID" value="ENSOANG00000014597.3"/>
</dbReference>
<dbReference type="GO" id="GO:0005634">
    <property type="term" value="C:nucleus"/>
    <property type="evidence" value="ECO:0000318"/>
    <property type="project" value="GO_Central"/>
</dbReference>
<reference evidence="8 9" key="1">
    <citation type="journal article" date="2008" name="Nature">
        <title>Genome analysis of the platypus reveals unique signatures of evolution.</title>
        <authorList>
            <person name="Warren W.C."/>
            <person name="Hillier L.W."/>
            <person name="Marshall Graves J.A."/>
            <person name="Birney E."/>
            <person name="Ponting C.P."/>
            <person name="Grutzner F."/>
            <person name="Belov K."/>
            <person name="Miller W."/>
            <person name="Clarke L."/>
            <person name="Chinwalla A.T."/>
            <person name="Yang S.P."/>
            <person name="Heger A."/>
            <person name="Locke D.P."/>
            <person name="Miethke P."/>
            <person name="Waters P.D."/>
            <person name="Veyrunes F."/>
            <person name="Fulton L."/>
            <person name="Fulton B."/>
            <person name="Graves T."/>
            <person name="Wallis J."/>
            <person name="Puente X.S."/>
            <person name="Lopez-Otin C."/>
            <person name="Ordonez G.R."/>
            <person name="Eichler E.E."/>
            <person name="Chen L."/>
            <person name="Cheng Z."/>
            <person name="Deakin J.E."/>
            <person name="Alsop A."/>
            <person name="Thompson K."/>
            <person name="Kirby P."/>
            <person name="Papenfuss A.T."/>
            <person name="Wakefield M.J."/>
            <person name="Olender T."/>
            <person name="Lancet D."/>
            <person name="Huttley G.A."/>
            <person name="Smit A.F."/>
            <person name="Pask A."/>
            <person name="Temple-Smith P."/>
            <person name="Batzer M.A."/>
            <person name="Walker J.A."/>
            <person name="Konkel M.K."/>
            <person name="Harris R.S."/>
            <person name="Whittington C.M."/>
            <person name="Wong E.S."/>
            <person name="Gemmell N.J."/>
            <person name="Buschiazzo E."/>
            <person name="Vargas Jentzsch I.M."/>
            <person name="Merkel A."/>
            <person name="Schmitz J."/>
            <person name="Zemann A."/>
            <person name="Churakov G."/>
            <person name="Kriegs J.O."/>
            <person name="Brosius J."/>
            <person name="Murchison E.P."/>
            <person name="Sachidanandam R."/>
            <person name="Smith C."/>
            <person name="Hannon G.J."/>
            <person name="Tsend-Ayush E."/>
            <person name="McMillan D."/>
            <person name="Attenborough R."/>
            <person name="Rens W."/>
            <person name="Ferguson-Smith M."/>
            <person name="Lefevre C.M."/>
            <person name="Sharp J.A."/>
            <person name="Nicholas K.R."/>
            <person name="Ray D.A."/>
            <person name="Kube M."/>
            <person name="Reinhardt R."/>
            <person name="Pringle T.H."/>
            <person name="Taylor J."/>
            <person name="Jones R.C."/>
            <person name="Nixon B."/>
            <person name="Dacheux J.L."/>
            <person name="Niwa H."/>
            <person name="Sekita Y."/>
            <person name="Huang X."/>
            <person name="Stark A."/>
            <person name="Kheradpour P."/>
            <person name="Kellis M."/>
            <person name="Flicek P."/>
            <person name="Chen Y."/>
            <person name="Webber C."/>
            <person name="Hardison R."/>
            <person name="Nelson J."/>
            <person name="Hallsworth-Pepin K."/>
            <person name="Delehaunty K."/>
            <person name="Markovic C."/>
            <person name="Minx P."/>
            <person name="Feng Y."/>
            <person name="Kremitzki C."/>
            <person name="Mitreva M."/>
            <person name="Glasscock J."/>
            <person name="Wylie T."/>
            <person name="Wohldmann P."/>
            <person name="Thiru P."/>
            <person name="Nhan M.N."/>
            <person name="Pohl C.S."/>
            <person name="Smith S.M."/>
            <person name="Hou S."/>
            <person name="Nefedov M."/>
            <person name="de Jong P.J."/>
            <person name="Renfree M.B."/>
            <person name="Mardis E.R."/>
            <person name="Wilson R.K."/>
        </authorList>
    </citation>
    <scope>NUCLEOTIDE SEQUENCE [LARGE SCALE GENOMIC DNA]</scope>
    <source>
        <strain evidence="8 9">Glennie</strain>
    </source>
</reference>
<evidence type="ECO:0000256" key="4">
    <source>
        <dbReference type="ARBA" id="ARBA00034734"/>
    </source>
</evidence>
<evidence type="ECO:0000256" key="1">
    <source>
        <dbReference type="ARBA" id="ARBA00013064"/>
    </source>
</evidence>
<evidence type="ECO:0000313" key="9">
    <source>
        <dbReference type="Proteomes" id="UP000002279"/>
    </source>
</evidence>
<dbReference type="InterPro" id="IPR000242">
    <property type="entry name" value="PTP_cat"/>
</dbReference>
<dbReference type="Pfam" id="PF00102">
    <property type="entry name" value="Y_phosphatase"/>
    <property type="match status" value="1"/>
</dbReference>
<keyword evidence="2" id="KW-0378">Hydrolase</keyword>
<dbReference type="Proteomes" id="UP000002279">
    <property type="component" value="Chromosome 6"/>
</dbReference>
<evidence type="ECO:0000259" key="6">
    <source>
        <dbReference type="PROSITE" id="PS50055"/>
    </source>
</evidence>
<dbReference type="FunCoup" id="F7BB84">
    <property type="interactions" value="2348"/>
</dbReference>
<dbReference type="HOGENOM" id="CLU_015557_0_0_1"/>
<reference evidence="8" key="2">
    <citation type="submission" date="2025-08" db="UniProtKB">
        <authorList>
            <consortium name="Ensembl"/>
        </authorList>
    </citation>
    <scope>IDENTIFICATION</scope>
    <source>
        <strain evidence="8">Glennie</strain>
    </source>
</reference>
<dbReference type="EC" id="3.1.3.48" evidence="1"/>
<dbReference type="GeneTree" id="ENSGT00940000164289"/>
<protein>
    <recommendedName>
        <fullName evidence="1">protein-tyrosine-phosphatase</fullName>
        <ecNumber evidence="1">3.1.3.48</ecNumber>
    </recommendedName>
</protein>
<dbReference type="InParanoid" id="F7BB84"/>
<dbReference type="GO" id="GO:0004725">
    <property type="term" value="F:protein tyrosine phosphatase activity"/>
    <property type="evidence" value="ECO:0000318"/>
    <property type="project" value="GO_Central"/>
</dbReference>
<dbReference type="SMART" id="SM00194">
    <property type="entry name" value="PTPc"/>
    <property type="match status" value="1"/>
</dbReference>
<dbReference type="InterPro" id="IPR029021">
    <property type="entry name" value="Prot-tyrosine_phosphatase-like"/>
</dbReference>
<evidence type="ECO:0000256" key="5">
    <source>
        <dbReference type="SAM" id="MobiDB-lite"/>
    </source>
</evidence>
<dbReference type="PRINTS" id="PR00700">
    <property type="entry name" value="PRTYPHPHTASE"/>
</dbReference>
<dbReference type="PANTHER" id="PTHR45983">
    <property type="entry name" value="TYROSINE PHOSPHATSE N18, PUTATIVE-RELATED"/>
    <property type="match status" value="1"/>
</dbReference>
<dbReference type="InterPro" id="IPR000387">
    <property type="entry name" value="Tyr_Pase_dom"/>
</dbReference>
<feature type="domain" description="Tyrosine-protein phosphatase" evidence="6">
    <location>
        <begin position="54"/>
        <end position="164"/>
    </location>
</feature>
<dbReference type="PROSITE" id="PS00383">
    <property type="entry name" value="TYR_PHOSPHATASE_1"/>
    <property type="match status" value="1"/>
</dbReference>
<dbReference type="Gene3D" id="3.90.190.10">
    <property type="entry name" value="Protein tyrosine phosphatase superfamily"/>
    <property type="match status" value="1"/>
</dbReference>
<dbReference type="GO" id="GO:0004726">
    <property type="term" value="F:non-membrane spanning protein tyrosine phosphatase activity"/>
    <property type="evidence" value="ECO:0007669"/>
    <property type="project" value="InterPro"/>
</dbReference>
<evidence type="ECO:0000256" key="3">
    <source>
        <dbReference type="ARBA" id="ARBA00022912"/>
    </source>
</evidence>
<evidence type="ECO:0000313" key="8">
    <source>
        <dbReference type="Ensembl" id="ENSOANP00000022994.2"/>
    </source>
</evidence>
<name>F7BB84_ORNAN</name>
<reference evidence="8" key="3">
    <citation type="submission" date="2025-09" db="UniProtKB">
        <authorList>
            <consortium name="Ensembl"/>
        </authorList>
    </citation>
    <scope>IDENTIFICATION</scope>
    <source>
        <strain evidence="8">Glennie</strain>
    </source>
</reference>
<sequence length="350" mass="38351">MSRSLENVRGFLAQVDARGGQEEAVIAGEFNVSSSRPSPLGLQGSPTREKQLNPDVLLRSMTVTFQRVSDTRTLSQFHYMAWPDRGIPDNTGHFLSMVEEARRTKGDDPAPLCVHCSAGCGRTGVICTVDYVRHLLLKQRIPPNFSIFDIVLEMRRQRPSAVQTQVRARQRWSRLGEGGFSLLTPPNMSERRCSQTQLDLVLLFSPLSPRSISVPGEPVGPLPPTEPARGMNDTYAVVHKRGPPPPSSESKPREPQYDNVTAGGSAPAEVPLYSTVRSRGQRGASPEQAPPELRVPRPTNSLPGSERWEDGSLGSPRCALTSLLPPSSGFNIRIGKPKGPRDPPAEWSRV</sequence>
<comment type="similarity">
    <text evidence="4">Belongs to the protein-tyrosine phosphatase family. Non-receptor class 4 subfamily.</text>
</comment>
<dbReference type="InterPro" id="IPR003595">
    <property type="entry name" value="Tyr_Pase_cat"/>
</dbReference>
<dbReference type="PROSITE" id="PS50055">
    <property type="entry name" value="TYR_PHOSPHATASE_PTP"/>
    <property type="match status" value="1"/>
</dbReference>
<dbReference type="InterPro" id="IPR016130">
    <property type="entry name" value="Tyr_Pase_AS"/>
</dbReference>
<dbReference type="SMART" id="SM00404">
    <property type="entry name" value="PTPc_motif"/>
    <property type="match status" value="1"/>
</dbReference>
<keyword evidence="9" id="KW-1185">Reference proteome</keyword>
<dbReference type="OMA" id="NMGDTYA"/>
<dbReference type="eggNOG" id="KOG0789">
    <property type="taxonomic scope" value="Eukaryota"/>
</dbReference>
<evidence type="ECO:0000259" key="7">
    <source>
        <dbReference type="PROSITE" id="PS50056"/>
    </source>
</evidence>
<proteinExistence type="inferred from homology"/>
<dbReference type="PROSITE" id="PS50056">
    <property type="entry name" value="TYR_PHOSPHATASE_2"/>
    <property type="match status" value="1"/>
</dbReference>
<organism evidence="8 9">
    <name type="scientific">Ornithorhynchus anatinus</name>
    <name type="common">Duckbill platypus</name>
    <dbReference type="NCBI Taxonomy" id="9258"/>
    <lineage>
        <taxon>Eukaryota</taxon>
        <taxon>Metazoa</taxon>
        <taxon>Chordata</taxon>
        <taxon>Craniata</taxon>
        <taxon>Vertebrata</taxon>
        <taxon>Euteleostomi</taxon>
        <taxon>Mammalia</taxon>
        <taxon>Monotremata</taxon>
        <taxon>Ornithorhynchidae</taxon>
        <taxon>Ornithorhynchus</taxon>
    </lineage>
</organism>
<dbReference type="STRING" id="9258.ENSOANP00000022994"/>
<feature type="region of interest" description="Disordered" evidence="5">
    <location>
        <begin position="236"/>
        <end position="350"/>
    </location>
</feature>
<dbReference type="GO" id="GO:0005737">
    <property type="term" value="C:cytoplasm"/>
    <property type="evidence" value="ECO:0000318"/>
    <property type="project" value="GO_Central"/>
</dbReference>